<feature type="binding site" evidence="8">
    <location>
        <position position="111"/>
    </location>
    <ligand>
        <name>Ca(2+)</name>
        <dbReference type="ChEBI" id="CHEBI:29108"/>
        <label>1</label>
    </ligand>
</feature>
<evidence type="ECO:0000256" key="5">
    <source>
        <dbReference type="ARBA" id="ARBA00022833"/>
    </source>
</evidence>
<dbReference type="Proteomes" id="UP001195483">
    <property type="component" value="Unassembled WGS sequence"/>
</dbReference>
<dbReference type="GO" id="GO:0004222">
    <property type="term" value="F:metalloendopeptidase activity"/>
    <property type="evidence" value="ECO:0007669"/>
    <property type="project" value="InterPro"/>
</dbReference>
<evidence type="ECO:0000256" key="2">
    <source>
        <dbReference type="ARBA" id="ARBA00022670"/>
    </source>
</evidence>
<evidence type="ECO:0000256" key="3">
    <source>
        <dbReference type="ARBA" id="ARBA00022723"/>
    </source>
</evidence>
<comment type="cofactor">
    <cofactor evidence="8">
        <name>Zn(2+)</name>
        <dbReference type="ChEBI" id="CHEBI:29105"/>
    </cofactor>
    <text evidence="8">Binds 2 Zn(2+) ions per subunit.</text>
</comment>
<reference evidence="10" key="1">
    <citation type="journal article" date="2021" name="Genome Biol. Evol.">
        <title>A High-Quality Reference Genome for a Parasitic Bivalve with Doubly Uniparental Inheritance (Bivalvia: Unionida).</title>
        <authorList>
            <person name="Smith C.H."/>
        </authorList>
    </citation>
    <scope>NUCLEOTIDE SEQUENCE</scope>
    <source>
        <strain evidence="10">CHS0354</strain>
    </source>
</reference>
<gene>
    <name evidence="10" type="ORF">CHS0354_041414</name>
</gene>
<evidence type="ECO:0000313" key="11">
    <source>
        <dbReference type="Proteomes" id="UP001195483"/>
    </source>
</evidence>
<sequence length="177" mass="19331">MDGWTGRETSIFSLFVCMFLNTKLTSLNIKIERFNIVRDVQRRVKKDALGSIVGKGAAGGKDVGEGSMGGTFPQWGTSVKDPEYPVLEEFHGRGVLAHATHPTDGEIHFDDQETWLLGKEAESKGSELYIVAAHEIGHALGLSHTKVPGALMAPIYAYSAKLELHSDDIKGIQFLYG</sequence>
<dbReference type="PANTHER" id="PTHR10201:SF323">
    <property type="entry name" value="MATRIX METALLOPROTEINASE-21"/>
    <property type="match status" value="1"/>
</dbReference>
<feature type="binding site" evidence="8">
    <location>
        <position position="110"/>
    </location>
    <ligand>
        <name>Ca(2+)</name>
        <dbReference type="ChEBI" id="CHEBI:29108"/>
        <label>3</label>
    </ligand>
</feature>
<feature type="binding site" evidence="8">
    <location>
        <position position="144"/>
    </location>
    <ligand>
        <name>Zn(2+)</name>
        <dbReference type="ChEBI" id="CHEBI:29105"/>
        <label>2</label>
        <note>catalytic</note>
    </ligand>
</feature>
<feature type="binding site" evidence="8">
    <location>
        <position position="92"/>
    </location>
    <ligand>
        <name>Ca(2+)</name>
        <dbReference type="ChEBI" id="CHEBI:29108"/>
        <label>3</label>
    </ligand>
</feature>
<keyword evidence="3 8" id="KW-0479">Metal-binding</keyword>
<keyword evidence="8" id="KW-0106">Calcium</keyword>
<dbReference type="EMBL" id="JAEAOA010002346">
    <property type="protein sequence ID" value="KAK3606467.1"/>
    <property type="molecule type" value="Genomic_DNA"/>
</dbReference>
<organism evidence="10 11">
    <name type="scientific">Potamilus streckersoni</name>
    <dbReference type="NCBI Taxonomy" id="2493646"/>
    <lineage>
        <taxon>Eukaryota</taxon>
        <taxon>Metazoa</taxon>
        <taxon>Spiralia</taxon>
        <taxon>Lophotrochozoa</taxon>
        <taxon>Mollusca</taxon>
        <taxon>Bivalvia</taxon>
        <taxon>Autobranchia</taxon>
        <taxon>Heteroconchia</taxon>
        <taxon>Palaeoheterodonta</taxon>
        <taxon>Unionida</taxon>
        <taxon>Unionoidea</taxon>
        <taxon>Unionidae</taxon>
        <taxon>Ambleminae</taxon>
        <taxon>Lampsilini</taxon>
        <taxon>Potamilus</taxon>
    </lineage>
</organism>
<comment type="cofactor">
    <cofactor evidence="8">
        <name>Ca(2+)</name>
        <dbReference type="ChEBI" id="CHEBI:29108"/>
    </cofactor>
    <text evidence="8">Can bind about 5 Ca(2+) ions per subunit.</text>
</comment>
<feature type="binding site" evidence="8">
    <location>
        <position position="138"/>
    </location>
    <ligand>
        <name>Zn(2+)</name>
        <dbReference type="ChEBI" id="CHEBI:29105"/>
        <label>2</label>
        <note>catalytic</note>
    </ligand>
</feature>
<feature type="binding site" evidence="8">
    <location>
        <position position="108"/>
    </location>
    <ligand>
        <name>Zn(2+)</name>
        <dbReference type="ChEBI" id="CHEBI:29105"/>
        <label>1</label>
    </ligand>
</feature>
<comment type="caution">
    <text evidence="10">The sequence shown here is derived from an EMBL/GenBank/DDBJ whole genome shotgun (WGS) entry which is preliminary data.</text>
</comment>
<proteinExistence type="inferred from homology"/>
<reference evidence="10" key="3">
    <citation type="submission" date="2023-05" db="EMBL/GenBank/DDBJ databases">
        <authorList>
            <person name="Smith C.H."/>
        </authorList>
    </citation>
    <scope>NUCLEOTIDE SEQUENCE</scope>
    <source>
        <strain evidence="10">CHS0354</strain>
        <tissue evidence="10">Mantle</tissue>
    </source>
</reference>
<evidence type="ECO:0000259" key="9">
    <source>
        <dbReference type="SMART" id="SM00235"/>
    </source>
</evidence>
<keyword evidence="6" id="KW-0482">Metalloprotease</keyword>
<evidence type="ECO:0000256" key="6">
    <source>
        <dbReference type="ARBA" id="ARBA00023049"/>
    </source>
</evidence>
<keyword evidence="11" id="KW-1185">Reference proteome</keyword>
<dbReference type="GO" id="GO:0030574">
    <property type="term" value="P:collagen catabolic process"/>
    <property type="evidence" value="ECO:0007669"/>
    <property type="project" value="TreeGrafter"/>
</dbReference>
<evidence type="ECO:0000256" key="1">
    <source>
        <dbReference type="ARBA" id="ARBA00010370"/>
    </source>
</evidence>
<dbReference type="SMART" id="SM00235">
    <property type="entry name" value="ZnMc"/>
    <property type="match status" value="1"/>
</dbReference>
<feature type="active site" evidence="7">
    <location>
        <position position="135"/>
    </location>
</feature>
<evidence type="ECO:0000256" key="8">
    <source>
        <dbReference type="PIRSR" id="PIRSR621190-2"/>
    </source>
</evidence>
<keyword evidence="5 8" id="KW-0862">Zinc</keyword>
<dbReference type="GO" id="GO:0008270">
    <property type="term" value="F:zinc ion binding"/>
    <property type="evidence" value="ECO:0007669"/>
    <property type="project" value="InterPro"/>
</dbReference>
<comment type="similarity">
    <text evidence="1">Belongs to the peptidase M10A family.</text>
</comment>
<protein>
    <recommendedName>
        <fullName evidence="9">Peptidase metallopeptidase domain-containing protein</fullName>
    </recommendedName>
</protein>
<dbReference type="InterPro" id="IPR021190">
    <property type="entry name" value="Pept_M10A"/>
</dbReference>
<reference evidence="10" key="2">
    <citation type="journal article" date="2021" name="Genome Biol. Evol.">
        <title>Developing a high-quality reference genome for a parasitic bivalve with doubly uniparental inheritance (Bivalvia: Unionida).</title>
        <authorList>
            <person name="Smith C.H."/>
        </authorList>
    </citation>
    <scope>NUCLEOTIDE SEQUENCE</scope>
    <source>
        <strain evidence="10">CHS0354</strain>
        <tissue evidence="10">Mantle</tissue>
    </source>
</reference>
<feature type="binding site" evidence="8">
    <location>
        <position position="152"/>
    </location>
    <ligand>
        <name>Zn(2+)</name>
        <dbReference type="ChEBI" id="CHEBI:29105"/>
        <label>2</label>
        <note>catalytic</note>
    </ligand>
</feature>
<feature type="domain" description="Peptidase metallopeptidase" evidence="9">
    <location>
        <begin position="27"/>
        <end position="177"/>
    </location>
</feature>
<dbReference type="AlphaFoldDB" id="A0AAE0WAI6"/>
<keyword evidence="4" id="KW-0378">Hydrolase</keyword>
<dbReference type="InterPro" id="IPR006026">
    <property type="entry name" value="Peptidase_Metallo"/>
</dbReference>
<evidence type="ECO:0000256" key="4">
    <source>
        <dbReference type="ARBA" id="ARBA00022801"/>
    </source>
</evidence>
<dbReference type="InterPro" id="IPR001818">
    <property type="entry name" value="Pept_M10_metallopeptidase"/>
</dbReference>
<feature type="binding site" evidence="8">
    <location>
        <position position="134"/>
    </location>
    <ligand>
        <name>Zn(2+)</name>
        <dbReference type="ChEBI" id="CHEBI:29105"/>
        <label>2</label>
        <note>catalytic</note>
    </ligand>
</feature>
<dbReference type="GO" id="GO:0006508">
    <property type="term" value="P:proteolysis"/>
    <property type="evidence" value="ECO:0007669"/>
    <property type="project" value="UniProtKB-KW"/>
</dbReference>
<dbReference type="GO" id="GO:0031012">
    <property type="term" value="C:extracellular matrix"/>
    <property type="evidence" value="ECO:0007669"/>
    <property type="project" value="InterPro"/>
</dbReference>
<dbReference type="PANTHER" id="PTHR10201">
    <property type="entry name" value="MATRIX METALLOPROTEINASE"/>
    <property type="match status" value="1"/>
</dbReference>
<dbReference type="GO" id="GO:0030198">
    <property type="term" value="P:extracellular matrix organization"/>
    <property type="evidence" value="ECO:0007669"/>
    <property type="project" value="TreeGrafter"/>
</dbReference>
<feature type="non-terminal residue" evidence="10">
    <location>
        <position position="177"/>
    </location>
</feature>
<dbReference type="InterPro" id="IPR024079">
    <property type="entry name" value="MetalloPept_cat_dom_sf"/>
</dbReference>
<dbReference type="PRINTS" id="PR00138">
    <property type="entry name" value="MATRIXIN"/>
</dbReference>
<accession>A0AAE0WAI6</accession>
<dbReference type="SUPFAM" id="SSF55486">
    <property type="entry name" value="Metalloproteases ('zincins'), catalytic domain"/>
    <property type="match status" value="1"/>
</dbReference>
<feature type="binding site" evidence="8">
    <location>
        <position position="98"/>
    </location>
    <ligand>
        <name>Zn(2+)</name>
        <dbReference type="ChEBI" id="CHEBI:29105"/>
        <label>1</label>
    </ligand>
</feature>
<keyword evidence="2" id="KW-0645">Protease</keyword>
<evidence type="ECO:0000256" key="7">
    <source>
        <dbReference type="PIRSR" id="PIRSR621190-1"/>
    </source>
</evidence>
<dbReference type="Pfam" id="PF00413">
    <property type="entry name" value="Peptidase_M10"/>
    <property type="match status" value="1"/>
</dbReference>
<evidence type="ECO:0000313" key="10">
    <source>
        <dbReference type="EMBL" id="KAK3606467.1"/>
    </source>
</evidence>
<name>A0AAE0WAI6_9BIVA</name>
<feature type="binding site" evidence="8">
    <location>
        <position position="113"/>
    </location>
    <ligand>
        <name>Ca(2+)</name>
        <dbReference type="ChEBI" id="CHEBI:29108"/>
        <label>1</label>
    </ligand>
</feature>
<feature type="binding site" evidence="8">
    <location>
        <position position="113"/>
    </location>
    <ligand>
        <name>Ca(2+)</name>
        <dbReference type="ChEBI" id="CHEBI:29108"/>
        <label>3</label>
    </ligand>
</feature>
<dbReference type="Gene3D" id="3.40.390.10">
    <property type="entry name" value="Collagenase (Catalytic Domain)"/>
    <property type="match status" value="1"/>
</dbReference>